<reference evidence="8" key="1">
    <citation type="submission" date="2018-05" db="EMBL/GenBank/DDBJ databases">
        <authorList>
            <person name="Lanie J.A."/>
            <person name="Ng W.-L."/>
            <person name="Kazmierczak K.M."/>
            <person name="Andrzejewski T.M."/>
            <person name="Davidsen T.M."/>
            <person name="Wayne K.J."/>
            <person name="Tettelin H."/>
            <person name="Glass J.I."/>
            <person name="Rusch D."/>
            <person name="Podicherti R."/>
            <person name="Tsui H.-C.T."/>
            <person name="Winkler M.E."/>
        </authorList>
    </citation>
    <scope>NUCLEOTIDE SEQUENCE</scope>
</reference>
<evidence type="ECO:0000256" key="3">
    <source>
        <dbReference type="ARBA" id="ARBA00022651"/>
    </source>
</evidence>
<evidence type="ECO:0000256" key="1">
    <source>
        <dbReference type="ARBA" id="ARBA00004613"/>
    </source>
</evidence>
<dbReference type="AlphaFoldDB" id="A0A382AUR6"/>
<evidence type="ECO:0000256" key="4">
    <source>
        <dbReference type="ARBA" id="ARBA00022729"/>
    </source>
</evidence>
<evidence type="ECO:0000313" key="8">
    <source>
        <dbReference type="EMBL" id="SVB05178.1"/>
    </source>
</evidence>
<dbReference type="GO" id="GO:0045493">
    <property type="term" value="P:xylan catabolic process"/>
    <property type="evidence" value="ECO:0007669"/>
    <property type="project" value="UniProtKB-KW"/>
</dbReference>
<dbReference type="InterPro" id="IPR043595">
    <property type="entry name" value="FaeB/C/D"/>
</dbReference>
<keyword evidence="7" id="KW-0624">Polysaccharide degradation</keyword>
<accession>A0A382AUR6</accession>
<evidence type="ECO:0000256" key="2">
    <source>
        <dbReference type="ARBA" id="ARBA00022525"/>
    </source>
</evidence>
<evidence type="ECO:0000256" key="6">
    <source>
        <dbReference type="ARBA" id="ARBA00023277"/>
    </source>
</evidence>
<dbReference type="EMBL" id="UINC01026896">
    <property type="protein sequence ID" value="SVB05178.1"/>
    <property type="molecule type" value="Genomic_DNA"/>
</dbReference>
<keyword evidence="3" id="KW-0858">Xylan degradation</keyword>
<evidence type="ECO:0000256" key="5">
    <source>
        <dbReference type="ARBA" id="ARBA00022801"/>
    </source>
</evidence>
<evidence type="ECO:0000256" key="7">
    <source>
        <dbReference type="ARBA" id="ARBA00023326"/>
    </source>
</evidence>
<dbReference type="Gene3D" id="3.40.50.1820">
    <property type="entry name" value="alpha/beta hydrolase"/>
    <property type="match status" value="1"/>
</dbReference>
<evidence type="ECO:0008006" key="9">
    <source>
        <dbReference type="Google" id="ProtNLM"/>
    </source>
</evidence>
<keyword evidence="6" id="KW-0119">Carbohydrate metabolism</keyword>
<keyword evidence="5" id="KW-0378">Hydrolase</keyword>
<gene>
    <name evidence="8" type="ORF">METZ01_LOCUS158032</name>
</gene>
<dbReference type="GO" id="GO:0030600">
    <property type="term" value="F:feruloyl esterase activity"/>
    <property type="evidence" value="ECO:0007669"/>
    <property type="project" value="InterPro"/>
</dbReference>
<comment type="subcellular location">
    <subcellularLocation>
        <location evidence="1">Secreted</location>
    </subcellularLocation>
</comment>
<feature type="non-terminal residue" evidence="8">
    <location>
        <position position="380"/>
    </location>
</feature>
<sequence>MNMEMRLNILFISLLSVLILVPCITFSQDCDENMLMFDCDGQYFCNNEPGFGFDCYVYNEYCEDFNGDGITDAWVGDGWCDDGEWGYDFQCAEYSFDCGDCGDVYTDYNGYCSYLPQEFTFMYEGEARQYILYIPESLPANSPLILLMHGFTGSAIGMYNYSGMQSVADENGFAVCYPDGTIDQNGDRFWNVGYNFHQNQTVDDVGFLSTLAVHLQNEYNLSPENTFASGMSNGAEMSYMLACFAGDKFGAIAPVAGTMFGESWTDCSAEPIPVLEIHGTNDNVTLWDGDLNDTYWGPYPGMDEVIEFWVGQNECVNSENNFLLGMNTIHHRYFNCANNNEVWLYEVVNGGHDWPNYSSQEIWNFFTNFIDSIIGDLNYD</sequence>
<dbReference type="InterPro" id="IPR010126">
    <property type="entry name" value="Esterase_phb"/>
</dbReference>
<keyword evidence="2" id="KW-0964">Secreted</keyword>
<dbReference type="Pfam" id="PF10503">
    <property type="entry name" value="Esterase_PHB"/>
    <property type="match status" value="1"/>
</dbReference>
<dbReference type="InterPro" id="IPR029058">
    <property type="entry name" value="AB_hydrolase_fold"/>
</dbReference>
<dbReference type="GO" id="GO:0005576">
    <property type="term" value="C:extracellular region"/>
    <property type="evidence" value="ECO:0007669"/>
    <property type="project" value="UniProtKB-SubCell"/>
</dbReference>
<name>A0A382AUR6_9ZZZZ</name>
<organism evidence="8">
    <name type="scientific">marine metagenome</name>
    <dbReference type="NCBI Taxonomy" id="408172"/>
    <lineage>
        <taxon>unclassified sequences</taxon>
        <taxon>metagenomes</taxon>
        <taxon>ecological metagenomes</taxon>
    </lineage>
</organism>
<keyword evidence="4" id="KW-0732">Signal</keyword>
<protein>
    <recommendedName>
        <fullName evidence="9">Phospholipase/carboxylesterase/thioesterase domain-containing protein</fullName>
    </recommendedName>
</protein>
<proteinExistence type="predicted"/>
<dbReference type="PANTHER" id="PTHR38050">
    <property type="match status" value="1"/>
</dbReference>
<dbReference type="PANTHER" id="PTHR38050:SF2">
    <property type="entry name" value="FERULOYL ESTERASE C-RELATED"/>
    <property type="match status" value="1"/>
</dbReference>
<dbReference type="SUPFAM" id="SSF53474">
    <property type="entry name" value="alpha/beta-Hydrolases"/>
    <property type="match status" value="1"/>
</dbReference>